<evidence type="ECO:0000256" key="1">
    <source>
        <dbReference type="NCBIfam" id="TIGR00502"/>
    </source>
</evidence>
<dbReference type="InterPro" id="IPR004547">
    <property type="entry name" value="Glucosamine6P_isomerase"/>
</dbReference>
<dbReference type="CDD" id="cd01399">
    <property type="entry name" value="GlcN6P_deaminase"/>
    <property type="match status" value="1"/>
</dbReference>
<evidence type="ECO:0000313" key="4">
    <source>
        <dbReference type="Proteomes" id="UP000606494"/>
    </source>
</evidence>
<evidence type="ECO:0000313" key="3">
    <source>
        <dbReference type="EMBL" id="MBD1427388.1"/>
    </source>
</evidence>
<reference evidence="3 4" key="1">
    <citation type="submission" date="2020-08" db="EMBL/GenBank/DDBJ databases">
        <title>Sphingobacterium sp. DN00404 isolated from aquaculture water.</title>
        <authorList>
            <person name="Zhang M."/>
        </authorList>
    </citation>
    <scope>NUCLEOTIDE SEQUENCE [LARGE SCALE GENOMIC DNA]</scope>
    <source>
        <strain evidence="3 4">KCTC 32294</strain>
    </source>
</reference>
<dbReference type="NCBIfam" id="TIGR00502">
    <property type="entry name" value="nagB"/>
    <property type="match status" value="1"/>
</dbReference>
<organism evidence="3 4">
    <name type="scientific">Sphingobacterium arenae</name>
    <dbReference type="NCBI Taxonomy" id="1280598"/>
    <lineage>
        <taxon>Bacteria</taxon>
        <taxon>Pseudomonadati</taxon>
        <taxon>Bacteroidota</taxon>
        <taxon>Sphingobacteriia</taxon>
        <taxon>Sphingobacteriales</taxon>
        <taxon>Sphingobacteriaceae</taxon>
        <taxon>Sphingobacterium</taxon>
    </lineage>
</organism>
<sequence>MSHTFPQEKFNADHPVISVYPDAKTASIDVAQRIASLVRAKQREAEQVVLGLATGSTPMYVYEELVRLHREDGLSFRNVVSFNLDEYYPMQPDSQQSYVTFMKKHLFDHIDIQPDNVHIPDGTLPKEKIKEYCLAYENKIAAFGGIDIQLLGIGRTGHIGFNEPGAERYSKTRLVELNDVTRTDAASTFGGKEYTPTEAITMGIDTILAAKKIMLMAWGTGKAEIVKKTMESEITAEIPATFLKTCEQVEFVLDSEAASSLANLEV</sequence>
<dbReference type="InterPro" id="IPR037171">
    <property type="entry name" value="NagB/RpiA_transferase-like"/>
</dbReference>
<gene>
    <name evidence="3" type="primary">nagB</name>
    <name evidence="3" type="ORF">H8B17_17550</name>
</gene>
<dbReference type="PANTHER" id="PTHR42892">
    <property type="entry name" value="GLUCOSAMINE-6-PHOSPHATE DEAMINASE-LIKE PROTEIN BT_0258-RELATED"/>
    <property type="match status" value="1"/>
</dbReference>
<dbReference type="Gene3D" id="3.40.50.1360">
    <property type="match status" value="1"/>
</dbReference>
<keyword evidence="4" id="KW-1185">Reference proteome</keyword>
<keyword evidence="3" id="KW-0378">Hydrolase</keyword>
<dbReference type="GO" id="GO:0004342">
    <property type="term" value="F:glucosamine-6-phosphate deaminase activity"/>
    <property type="evidence" value="ECO:0007669"/>
    <property type="project" value="UniProtKB-EC"/>
</dbReference>
<comment type="caution">
    <text evidence="3">The sequence shown here is derived from an EMBL/GenBank/DDBJ whole genome shotgun (WGS) entry which is preliminary data.</text>
</comment>
<dbReference type="RefSeq" id="WP_190310540.1">
    <property type="nucleotide sequence ID" value="NZ_JACNYK010000006.1"/>
</dbReference>
<dbReference type="InterPro" id="IPR052960">
    <property type="entry name" value="GlcN6P_deaminase-like"/>
</dbReference>
<dbReference type="SUPFAM" id="SSF100950">
    <property type="entry name" value="NagB/RpiA/CoA transferase-like"/>
    <property type="match status" value="1"/>
</dbReference>
<accession>A0ABR7Y7V7</accession>
<protein>
    <recommendedName>
        <fullName evidence="1">Glucosamine-6-phosphate deaminase</fullName>
        <ecNumber evidence="1">3.5.99.6</ecNumber>
    </recommendedName>
</protein>
<dbReference type="PANTHER" id="PTHR42892:SF1">
    <property type="entry name" value="GLUCOSAMINE-6-PHOSPHATE ISOMERASE"/>
    <property type="match status" value="1"/>
</dbReference>
<dbReference type="EC" id="3.5.99.6" evidence="1"/>
<dbReference type="Proteomes" id="UP000606494">
    <property type="component" value="Unassembled WGS sequence"/>
</dbReference>
<feature type="domain" description="Glucosamine/galactosamine-6-phosphate isomerase" evidence="2">
    <location>
        <begin position="22"/>
        <end position="245"/>
    </location>
</feature>
<dbReference type="InterPro" id="IPR006148">
    <property type="entry name" value="Glc/Gal-6P_isomerase"/>
</dbReference>
<dbReference type="EMBL" id="JACNYK010000006">
    <property type="protein sequence ID" value="MBD1427388.1"/>
    <property type="molecule type" value="Genomic_DNA"/>
</dbReference>
<evidence type="ECO:0000259" key="2">
    <source>
        <dbReference type="Pfam" id="PF01182"/>
    </source>
</evidence>
<name>A0ABR7Y7V7_9SPHI</name>
<proteinExistence type="predicted"/>
<dbReference type="Pfam" id="PF01182">
    <property type="entry name" value="Glucosamine_iso"/>
    <property type="match status" value="1"/>
</dbReference>